<evidence type="ECO:0000256" key="1">
    <source>
        <dbReference type="ARBA" id="ARBA00004496"/>
    </source>
</evidence>
<accession>A0A174GQ48</accession>
<dbReference type="Proteomes" id="UP000095544">
    <property type="component" value="Unassembled WGS sequence"/>
</dbReference>
<dbReference type="Gene3D" id="1.10.10.60">
    <property type="entry name" value="Homeodomain-like"/>
    <property type="match status" value="2"/>
</dbReference>
<dbReference type="GO" id="GO:0003700">
    <property type="term" value="F:DNA-binding transcription factor activity"/>
    <property type="evidence" value="ECO:0007669"/>
    <property type="project" value="InterPro"/>
</dbReference>
<evidence type="ECO:0000313" key="15">
    <source>
        <dbReference type="Proteomes" id="UP000095544"/>
    </source>
</evidence>
<evidence type="ECO:0000256" key="11">
    <source>
        <dbReference type="SAM" id="Coils"/>
    </source>
</evidence>
<evidence type="ECO:0000256" key="4">
    <source>
        <dbReference type="ARBA" id="ARBA00022553"/>
    </source>
</evidence>
<keyword evidence="4 10" id="KW-0597">Phosphoprotein</keyword>
<feature type="coiled-coil region" evidence="11">
    <location>
        <begin position="108"/>
        <end position="135"/>
    </location>
</feature>
<dbReference type="InterPro" id="IPR011006">
    <property type="entry name" value="CheY-like_superfamily"/>
</dbReference>
<dbReference type="GO" id="GO:0000160">
    <property type="term" value="P:phosphorelay signal transduction system"/>
    <property type="evidence" value="ECO:0007669"/>
    <property type="project" value="UniProtKB-KW"/>
</dbReference>
<dbReference type="SMART" id="SM00342">
    <property type="entry name" value="HTH_ARAC"/>
    <property type="match status" value="1"/>
</dbReference>
<dbReference type="InterPro" id="IPR009057">
    <property type="entry name" value="Homeodomain-like_sf"/>
</dbReference>
<dbReference type="SUPFAM" id="SSF52172">
    <property type="entry name" value="CheY-like"/>
    <property type="match status" value="1"/>
</dbReference>
<organism evidence="14 15">
    <name type="scientific">Faecalicatena contorta</name>
    <dbReference type="NCBI Taxonomy" id="39482"/>
    <lineage>
        <taxon>Bacteria</taxon>
        <taxon>Bacillati</taxon>
        <taxon>Bacillota</taxon>
        <taxon>Clostridia</taxon>
        <taxon>Lachnospirales</taxon>
        <taxon>Lachnospiraceae</taxon>
        <taxon>Faecalicatena</taxon>
    </lineage>
</organism>
<dbReference type="PANTHER" id="PTHR42713:SF3">
    <property type="entry name" value="TRANSCRIPTIONAL REGULATORY PROTEIN HPTR"/>
    <property type="match status" value="1"/>
</dbReference>
<evidence type="ECO:0000256" key="6">
    <source>
        <dbReference type="ARBA" id="ARBA00023015"/>
    </source>
</evidence>
<evidence type="ECO:0000256" key="10">
    <source>
        <dbReference type="PROSITE-ProRule" id="PRU00169"/>
    </source>
</evidence>
<dbReference type="Pfam" id="PF00072">
    <property type="entry name" value="Response_reg"/>
    <property type="match status" value="1"/>
</dbReference>
<dbReference type="GO" id="GO:0005737">
    <property type="term" value="C:cytoplasm"/>
    <property type="evidence" value="ECO:0007669"/>
    <property type="project" value="UniProtKB-SubCell"/>
</dbReference>
<dbReference type="InterPro" id="IPR001789">
    <property type="entry name" value="Sig_transdc_resp-reg_receiver"/>
</dbReference>
<feature type="modified residue" description="4-aspartylphosphate" evidence="10">
    <location>
        <position position="54"/>
    </location>
</feature>
<proteinExistence type="predicted"/>
<evidence type="ECO:0000259" key="13">
    <source>
        <dbReference type="PROSITE" id="PS50110"/>
    </source>
</evidence>
<evidence type="ECO:0000313" key="14">
    <source>
        <dbReference type="EMBL" id="CUO64573.1"/>
    </source>
</evidence>
<dbReference type="EMBL" id="CYZU01000026">
    <property type="protein sequence ID" value="CUO64573.1"/>
    <property type="molecule type" value="Genomic_DNA"/>
</dbReference>
<dbReference type="CDD" id="cd17536">
    <property type="entry name" value="REC_YesN-like"/>
    <property type="match status" value="1"/>
</dbReference>
<keyword evidence="6" id="KW-0805">Transcription regulation</keyword>
<evidence type="ECO:0000256" key="7">
    <source>
        <dbReference type="ARBA" id="ARBA00023125"/>
    </source>
</evidence>
<dbReference type="GO" id="GO:0043565">
    <property type="term" value="F:sequence-specific DNA binding"/>
    <property type="evidence" value="ECO:0007669"/>
    <property type="project" value="InterPro"/>
</dbReference>
<evidence type="ECO:0000256" key="5">
    <source>
        <dbReference type="ARBA" id="ARBA00023012"/>
    </source>
</evidence>
<dbReference type="OrthoDB" id="9794370at2"/>
<keyword evidence="5" id="KW-0902">Two-component regulatory system</keyword>
<dbReference type="InterPro" id="IPR051552">
    <property type="entry name" value="HptR"/>
</dbReference>
<comment type="subcellular location">
    <subcellularLocation>
        <location evidence="1">Cytoplasm</location>
    </subcellularLocation>
</comment>
<dbReference type="SMART" id="SM00448">
    <property type="entry name" value="REC"/>
    <property type="match status" value="1"/>
</dbReference>
<dbReference type="PROSITE" id="PS01124">
    <property type="entry name" value="HTH_ARAC_FAMILY_2"/>
    <property type="match status" value="1"/>
</dbReference>
<evidence type="ECO:0000256" key="2">
    <source>
        <dbReference type="ARBA" id="ARBA00018672"/>
    </source>
</evidence>
<reference evidence="14 15" key="1">
    <citation type="submission" date="2015-09" db="EMBL/GenBank/DDBJ databases">
        <authorList>
            <consortium name="Pathogen Informatics"/>
        </authorList>
    </citation>
    <scope>NUCLEOTIDE SEQUENCE [LARGE SCALE GENOMIC DNA]</scope>
    <source>
        <strain evidence="14 15">2789STDY5834876</strain>
    </source>
</reference>
<keyword evidence="11" id="KW-0175">Coiled coil</keyword>
<dbReference type="InterPro" id="IPR018060">
    <property type="entry name" value="HTH_AraC"/>
</dbReference>
<feature type="domain" description="HTH araC/xylS-type" evidence="12">
    <location>
        <begin position="392"/>
        <end position="490"/>
    </location>
</feature>
<comment type="function">
    <text evidence="9">May play the central regulatory role in sporulation. It may be an element of the effector pathway responsible for the activation of sporulation genes in response to nutritional stress. Spo0A may act in concert with spo0H (a sigma factor) to control the expression of some genes that are critical to the sporulation process.</text>
</comment>
<gene>
    <name evidence="14" type="ORF">ERS852491_02840</name>
</gene>
<evidence type="ECO:0000256" key="3">
    <source>
        <dbReference type="ARBA" id="ARBA00022490"/>
    </source>
</evidence>
<name>A0A174GQ48_9FIRM</name>
<dbReference type="RefSeq" id="WP_055153767.1">
    <property type="nucleotide sequence ID" value="NZ_CYZU01000026.1"/>
</dbReference>
<dbReference type="AlphaFoldDB" id="A0A174GQ48"/>
<protein>
    <recommendedName>
        <fullName evidence="2">Stage 0 sporulation protein A homolog</fullName>
    </recommendedName>
</protein>
<dbReference type="Gene3D" id="3.40.50.2300">
    <property type="match status" value="1"/>
</dbReference>
<evidence type="ECO:0000256" key="8">
    <source>
        <dbReference type="ARBA" id="ARBA00023163"/>
    </source>
</evidence>
<sequence>MFKIVIAEDEFLLQKALQKIITGQTRYEISFTASNGKAALDYLLLHRADILITDIRMPVMDGLELVTKIKDSGIRIKTIVISGYNDFEYAKHMLKHGAFSYLLKPLVTEELLSTLAEATRTIQEEESKRNILKSHKFNALQQNGYVHFTDELPSVLLNSHRLFACCTDFKSSPAKTDIADFQFDLETRFYPCCCFMLDNYLYLVTSLEDPERDRIEIVTELQSYFTDRNISVKIGIGLAVLSMMEVYQSMKQARHALRFYKALPFDEFVDYERIPLLEVPAIPYPLTEEKNLLESVYSHSPDRIQQHITQFYTYLSGQDKDVIYQTLAELAVSCKREFSGYQLEYCDWDEIHFQIQHRQKWSGILYGIRKILLYIQLQLTESRRLANCSTAMTARKYIEDHMKEPLTLDEVANACFLSKSHFCKIFKEETGRTFKAYLNDIRIERAKDLLKNSTLKNYEIAQEIGIEDASYFNELFKKITGMTPVEFRAL</sequence>
<dbReference type="Pfam" id="PF17853">
    <property type="entry name" value="GGDEF_2"/>
    <property type="match status" value="1"/>
</dbReference>
<feature type="domain" description="Response regulatory" evidence="13">
    <location>
        <begin position="3"/>
        <end position="119"/>
    </location>
</feature>
<keyword evidence="7" id="KW-0238">DNA-binding</keyword>
<dbReference type="STRING" id="39482.ERS852491_02840"/>
<evidence type="ECO:0000259" key="12">
    <source>
        <dbReference type="PROSITE" id="PS01124"/>
    </source>
</evidence>
<keyword evidence="3" id="KW-0963">Cytoplasm</keyword>
<dbReference type="SUPFAM" id="SSF46689">
    <property type="entry name" value="Homeodomain-like"/>
    <property type="match status" value="2"/>
</dbReference>
<dbReference type="Pfam" id="PF12833">
    <property type="entry name" value="HTH_18"/>
    <property type="match status" value="1"/>
</dbReference>
<dbReference type="PROSITE" id="PS50110">
    <property type="entry name" value="RESPONSE_REGULATORY"/>
    <property type="match status" value="1"/>
</dbReference>
<evidence type="ECO:0000256" key="9">
    <source>
        <dbReference type="ARBA" id="ARBA00024867"/>
    </source>
</evidence>
<keyword evidence="8" id="KW-0804">Transcription</keyword>
<dbReference type="InterPro" id="IPR041522">
    <property type="entry name" value="CdaR_GGDEF"/>
</dbReference>
<dbReference type="PANTHER" id="PTHR42713">
    <property type="entry name" value="HISTIDINE KINASE-RELATED"/>
    <property type="match status" value="1"/>
</dbReference>